<evidence type="ECO:0000259" key="6">
    <source>
        <dbReference type="PROSITE" id="PS51401"/>
    </source>
</evidence>
<dbReference type="InterPro" id="IPR008978">
    <property type="entry name" value="HSP20-like_chaperone"/>
</dbReference>
<evidence type="ECO:0000313" key="8">
    <source>
        <dbReference type="Proteomes" id="UP000749293"/>
    </source>
</evidence>
<keyword evidence="3" id="KW-0862">Zinc</keyword>
<comment type="caution">
    <text evidence="7">The sequence shown here is derived from an EMBL/GenBank/DDBJ whole genome shotgun (WGS) entry which is preliminary data.</text>
</comment>
<reference evidence="7" key="1">
    <citation type="submission" date="2020-03" db="EMBL/GenBank/DDBJ databases">
        <title>Site-based positive gene gene selection in Geosmithia morbida across the United States reveals a broad range of putative effectors and factors for local host and environmental adapation.</title>
        <authorList>
            <person name="Onufrak A."/>
            <person name="Murdoch R.W."/>
            <person name="Gazis R."/>
            <person name="Huff M."/>
            <person name="Staton M."/>
            <person name="Klingeman W."/>
            <person name="Hadziabdic D."/>
        </authorList>
    </citation>
    <scope>NUCLEOTIDE SEQUENCE</scope>
    <source>
        <strain evidence="7">1262</strain>
    </source>
</reference>
<dbReference type="RefSeq" id="XP_035321301.1">
    <property type="nucleotide sequence ID" value="XM_035468921.1"/>
</dbReference>
<evidence type="ECO:0000256" key="3">
    <source>
        <dbReference type="ARBA" id="ARBA00022833"/>
    </source>
</evidence>
<dbReference type="Pfam" id="PF04969">
    <property type="entry name" value="CS"/>
    <property type="match status" value="1"/>
</dbReference>
<keyword evidence="1" id="KW-0479">Metal-binding</keyword>
<dbReference type="Gene3D" id="2.60.40.790">
    <property type="match status" value="1"/>
</dbReference>
<dbReference type="PROSITE" id="PS51203">
    <property type="entry name" value="CS"/>
    <property type="match status" value="1"/>
</dbReference>
<dbReference type="AlphaFoldDB" id="A0A9P4YVP2"/>
<sequence length="330" mass="36008">MPQKCVHQGCGKVFTDAEEECVYHPGPPIFHEGQKGWKCCKPRVLTFDEFMEIPPCTTGVHSTTDKPPQLEEKEPAVDDAVLNRKIDSLNESAGATADPGRAPIKPTAQASAAAATTTTAPPPESEDDDPSLEIPDGAVCRRKKCGARYAKGQSRDAGEKCTHHPGVPIFHEGSKGYSCCKRRVLEFDQFMLIEGCRTKDRHLFVGSGKKDNVDSAGEERLTTVRHDYYQTPSTIIASIFLKKIVKDKAKVGFETQSVDLDLTTSDTPPKRYVSSFPLFGSIDTDKSTFKVLGTKLELNLVKADGAPWPVLRSDETLTGEILQIGKAGKA</sequence>
<dbReference type="SUPFAM" id="SSF49764">
    <property type="entry name" value="HSP20-like chaperones"/>
    <property type="match status" value="1"/>
</dbReference>
<organism evidence="7 8">
    <name type="scientific">Geosmithia morbida</name>
    <dbReference type="NCBI Taxonomy" id="1094350"/>
    <lineage>
        <taxon>Eukaryota</taxon>
        <taxon>Fungi</taxon>
        <taxon>Dikarya</taxon>
        <taxon>Ascomycota</taxon>
        <taxon>Pezizomycotina</taxon>
        <taxon>Sordariomycetes</taxon>
        <taxon>Hypocreomycetidae</taxon>
        <taxon>Hypocreales</taxon>
        <taxon>Bionectriaceae</taxon>
        <taxon>Geosmithia</taxon>
    </lineage>
</organism>
<keyword evidence="2" id="KW-0677">Repeat</keyword>
<dbReference type="Proteomes" id="UP000749293">
    <property type="component" value="Unassembled WGS sequence"/>
</dbReference>
<evidence type="ECO:0000256" key="2">
    <source>
        <dbReference type="ARBA" id="ARBA00022737"/>
    </source>
</evidence>
<dbReference type="EMBL" id="JAANYQ010000008">
    <property type="protein sequence ID" value="KAF4122649.1"/>
    <property type="molecule type" value="Genomic_DNA"/>
</dbReference>
<evidence type="ECO:0000259" key="5">
    <source>
        <dbReference type="PROSITE" id="PS51203"/>
    </source>
</evidence>
<feature type="domain" description="CS" evidence="5">
    <location>
        <begin position="221"/>
        <end position="312"/>
    </location>
</feature>
<dbReference type="GO" id="GO:0046872">
    <property type="term" value="F:metal ion binding"/>
    <property type="evidence" value="ECO:0007669"/>
    <property type="project" value="UniProtKB-KW"/>
</dbReference>
<dbReference type="Pfam" id="PF04968">
    <property type="entry name" value="CHORD"/>
    <property type="match status" value="2"/>
</dbReference>
<feature type="domain" description="CHORD" evidence="6">
    <location>
        <begin position="140"/>
        <end position="202"/>
    </location>
</feature>
<feature type="compositionally biased region" description="Basic and acidic residues" evidence="4">
    <location>
        <begin position="68"/>
        <end position="78"/>
    </location>
</feature>
<feature type="region of interest" description="Disordered" evidence="4">
    <location>
        <begin position="91"/>
        <end position="135"/>
    </location>
</feature>
<dbReference type="Gene3D" id="4.10.1130.20">
    <property type="match status" value="2"/>
</dbReference>
<dbReference type="PANTHER" id="PTHR46983:SF3">
    <property type="entry name" value="CHPADIPLOID STATE MAINTENANCE PROTEIN CHPA"/>
    <property type="match status" value="1"/>
</dbReference>
<name>A0A9P4YVP2_9HYPO</name>
<dbReference type="PANTHER" id="PTHR46983">
    <property type="entry name" value="CYSTEINE AND HISTIDINE-RICH DOMAIN-CONTAINING PROTEIN 1"/>
    <property type="match status" value="1"/>
</dbReference>
<dbReference type="InterPro" id="IPR007051">
    <property type="entry name" value="CHORD_dom"/>
</dbReference>
<keyword evidence="8" id="KW-1185">Reference proteome</keyword>
<protein>
    <submittedName>
        <fullName evidence="7">CHORD protein</fullName>
    </submittedName>
</protein>
<feature type="compositionally biased region" description="Low complexity" evidence="4">
    <location>
        <begin position="102"/>
        <end position="119"/>
    </location>
</feature>
<feature type="domain" description="CHORD" evidence="6">
    <location>
        <begin position="5"/>
        <end position="61"/>
    </location>
</feature>
<dbReference type="InterPro" id="IPR007052">
    <property type="entry name" value="CS_dom"/>
</dbReference>
<accession>A0A9P4YVP2</accession>
<dbReference type="CDD" id="cd06466">
    <property type="entry name" value="p23_CS_SGT1_like"/>
    <property type="match status" value="1"/>
</dbReference>
<dbReference type="OrthoDB" id="1898560at2759"/>
<gene>
    <name evidence="7" type="ORF">GMORB2_6956</name>
</gene>
<dbReference type="PROSITE" id="PS51401">
    <property type="entry name" value="CHORD"/>
    <property type="match status" value="2"/>
</dbReference>
<evidence type="ECO:0000313" key="7">
    <source>
        <dbReference type="EMBL" id="KAF4122649.1"/>
    </source>
</evidence>
<evidence type="ECO:0000256" key="1">
    <source>
        <dbReference type="ARBA" id="ARBA00022723"/>
    </source>
</evidence>
<proteinExistence type="predicted"/>
<evidence type="ECO:0000256" key="4">
    <source>
        <dbReference type="SAM" id="MobiDB-lite"/>
    </source>
</evidence>
<dbReference type="GeneID" id="55973179"/>
<dbReference type="InterPro" id="IPR039790">
    <property type="entry name" value="CHRD1"/>
</dbReference>
<feature type="region of interest" description="Disordered" evidence="4">
    <location>
        <begin position="58"/>
        <end position="78"/>
    </location>
</feature>